<protein>
    <submittedName>
        <fullName evidence="1">Uncharacterized protein</fullName>
    </submittedName>
</protein>
<accession>A0ABY2USQ1</accession>
<reference evidence="1 2" key="1">
    <citation type="submission" date="2019-05" db="EMBL/GenBank/DDBJ databases">
        <title>Draft genome sequence of Pelagicola sp. DSW4-44.</title>
        <authorList>
            <person name="Oh J."/>
        </authorList>
    </citation>
    <scope>NUCLEOTIDE SEQUENCE [LARGE SCALE GENOMIC DNA]</scope>
    <source>
        <strain evidence="1 2">DSW4-44</strain>
    </source>
</reference>
<gene>
    <name evidence="1" type="ORF">FEE96_14275</name>
</gene>
<name>A0ABY2USQ1_9RHOB</name>
<evidence type="ECO:0000313" key="1">
    <source>
        <dbReference type="EMBL" id="TLP61405.1"/>
    </source>
</evidence>
<dbReference type="RefSeq" id="WP_138163793.1">
    <property type="nucleotide sequence ID" value="NZ_VAUA01000007.1"/>
</dbReference>
<organism evidence="1 2">
    <name type="scientific">Parasedimentitalea maritima</name>
    <dbReference type="NCBI Taxonomy" id="2578117"/>
    <lineage>
        <taxon>Bacteria</taxon>
        <taxon>Pseudomonadati</taxon>
        <taxon>Pseudomonadota</taxon>
        <taxon>Alphaproteobacteria</taxon>
        <taxon>Rhodobacterales</taxon>
        <taxon>Paracoccaceae</taxon>
        <taxon>Parasedimentitalea</taxon>
    </lineage>
</organism>
<evidence type="ECO:0000313" key="2">
    <source>
        <dbReference type="Proteomes" id="UP000305041"/>
    </source>
</evidence>
<dbReference type="EMBL" id="VAUA01000007">
    <property type="protein sequence ID" value="TLP61405.1"/>
    <property type="molecule type" value="Genomic_DNA"/>
</dbReference>
<keyword evidence="2" id="KW-1185">Reference proteome</keyword>
<proteinExistence type="predicted"/>
<dbReference type="Proteomes" id="UP000305041">
    <property type="component" value="Unassembled WGS sequence"/>
</dbReference>
<sequence>MGRLAGMMWGWKLAILAIVLVTIGRFLFLVASPTTWTGTYEYESAKFRQELILVDDGSYQYTATHKGDGRTNQISGNWERSTKPKDPRVFLEDFTLVEGDASFEQFLEGHRISDFSAPAVTQSLFGGPRLVFDPDRPLIFEKVSS</sequence>
<comment type="caution">
    <text evidence="1">The sequence shown here is derived from an EMBL/GenBank/DDBJ whole genome shotgun (WGS) entry which is preliminary data.</text>
</comment>